<name>A0ABV0YI78_9TELE</name>
<evidence type="ECO:0000313" key="1">
    <source>
        <dbReference type="EMBL" id="MEQ2293498.1"/>
    </source>
</evidence>
<dbReference type="EMBL" id="JAHRIP010032952">
    <property type="protein sequence ID" value="MEQ2293498.1"/>
    <property type="molecule type" value="Genomic_DNA"/>
</dbReference>
<comment type="caution">
    <text evidence="1">The sequence shown here is derived from an EMBL/GenBank/DDBJ whole genome shotgun (WGS) entry which is preliminary data.</text>
</comment>
<proteinExistence type="predicted"/>
<evidence type="ECO:0000313" key="2">
    <source>
        <dbReference type="Proteomes" id="UP001469553"/>
    </source>
</evidence>
<dbReference type="Proteomes" id="UP001469553">
    <property type="component" value="Unassembled WGS sequence"/>
</dbReference>
<accession>A0ABV0YI78</accession>
<sequence>MRDSEKFALLKRLSGLYTKVWTLPWISFGKQLGKENMRAGPKLRALRPLNSVRCQSAVFDYYLNLLLIK</sequence>
<keyword evidence="2" id="KW-1185">Reference proteome</keyword>
<reference evidence="1 2" key="1">
    <citation type="submission" date="2021-06" db="EMBL/GenBank/DDBJ databases">
        <authorList>
            <person name="Palmer J.M."/>
        </authorList>
    </citation>
    <scope>NUCLEOTIDE SEQUENCE [LARGE SCALE GENOMIC DNA]</scope>
    <source>
        <strain evidence="1 2">AS_MEX2019</strain>
        <tissue evidence="1">Muscle</tissue>
    </source>
</reference>
<feature type="non-terminal residue" evidence="1">
    <location>
        <position position="69"/>
    </location>
</feature>
<organism evidence="1 2">
    <name type="scientific">Ameca splendens</name>
    <dbReference type="NCBI Taxonomy" id="208324"/>
    <lineage>
        <taxon>Eukaryota</taxon>
        <taxon>Metazoa</taxon>
        <taxon>Chordata</taxon>
        <taxon>Craniata</taxon>
        <taxon>Vertebrata</taxon>
        <taxon>Euteleostomi</taxon>
        <taxon>Actinopterygii</taxon>
        <taxon>Neopterygii</taxon>
        <taxon>Teleostei</taxon>
        <taxon>Neoteleostei</taxon>
        <taxon>Acanthomorphata</taxon>
        <taxon>Ovalentaria</taxon>
        <taxon>Atherinomorphae</taxon>
        <taxon>Cyprinodontiformes</taxon>
        <taxon>Goodeidae</taxon>
        <taxon>Ameca</taxon>
    </lineage>
</organism>
<gene>
    <name evidence="1" type="ORF">AMECASPLE_034040</name>
</gene>
<protein>
    <submittedName>
        <fullName evidence="1">Uncharacterized protein</fullName>
    </submittedName>
</protein>